<feature type="transmembrane region" description="Helical" evidence="1">
    <location>
        <begin position="95"/>
        <end position="116"/>
    </location>
</feature>
<geneLocation type="plasmid" evidence="3">
    <name>pSTJ001</name>
</geneLocation>
<reference evidence="3" key="1">
    <citation type="journal article" date="2016" name="Environ. Microbiol.">
        <title>The complete genome of a viable archaeum isolated from 123-million-year-old rock salt.</title>
        <authorList>
            <person name="Jaakkola S.T."/>
            <person name="Pfeiffer F."/>
            <person name="Ravantti J.J."/>
            <person name="Guo Q."/>
            <person name="Liu Y."/>
            <person name="Chen X."/>
            <person name="Ma H."/>
            <person name="Yang C."/>
            <person name="Oksanen H.M."/>
            <person name="Bamford D.H."/>
        </authorList>
    </citation>
    <scope>NUCLEOTIDE SEQUENCE</scope>
    <source>
        <strain evidence="3">JI20-1</strain>
        <plasmid evidence="3">Plasmid pSTJ001</plasmid>
    </source>
</reference>
<feature type="transmembrane region" description="Helical" evidence="1">
    <location>
        <begin position="54"/>
        <end position="74"/>
    </location>
</feature>
<keyword evidence="1" id="KW-1133">Transmembrane helix</keyword>
<name>A0A0U5H817_9EURY</name>
<keyword evidence="3" id="KW-1185">Reference proteome</keyword>
<protein>
    <recommendedName>
        <fullName evidence="4">DUF4184 family protein</fullName>
    </recommendedName>
</protein>
<dbReference type="EMBL" id="LN831303">
    <property type="protein sequence ID" value="CQH64270.1"/>
    <property type="molecule type" value="Genomic_DNA"/>
</dbReference>
<dbReference type="KEGG" id="hhb:Hhub_4341"/>
<evidence type="ECO:0000256" key="1">
    <source>
        <dbReference type="SAM" id="Phobius"/>
    </source>
</evidence>
<feature type="transmembrane region" description="Helical" evidence="1">
    <location>
        <begin position="12"/>
        <end position="34"/>
    </location>
</feature>
<dbReference type="RefSeq" id="WP_059058790.1">
    <property type="nucleotide sequence ID" value="NZ_CEML01000003.1"/>
</dbReference>
<proteinExistence type="predicted"/>
<evidence type="ECO:0000313" key="3">
    <source>
        <dbReference type="Proteomes" id="UP000066737"/>
    </source>
</evidence>
<keyword evidence="1" id="KW-0812">Transmembrane</keyword>
<dbReference type="Proteomes" id="UP000066737">
    <property type="component" value="Plasmid pSTJ001"/>
</dbReference>
<dbReference type="GeneID" id="26660634"/>
<evidence type="ECO:0000313" key="2">
    <source>
        <dbReference type="EMBL" id="CQH64270.1"/>
    </source>
</evidence>
<sequence>MPFTPFHLGPPLLLGVILYKWLDLPALLVGSVIIDVRAALVVFGPLKPPIHGILTTFIGGTIIASLLAAAFSVLPSSIEDLLVRLRLTENTSSRAILAGSLIGVYSHVILDSILYTDARPFSPIAWNPFFVDGVRFIPVYAGCTLAGILGLLALAVKCRSKP</sequence>
<accession>A0A0U5H817</accession>
<dbReference type="OrthoDB" id="271811at2157"/>
<dbReference type="AlphaFoldDB" id="A0A0U5H817"/>
<feature type="transmembrane region" description="Helical" evidence="1">
    <location>
        <begin position="136"/>
        <end position="156"/>
    </location>
</feature>
<keyword evidence="1" id="KW-0472">Membrane</keyword>
<organism evidence="2 3">
    <name type="scientific">Halobacterium hubeiense</name>
    <dbReference type="NCBI Taxonomy" id="1407499"/>
    <lineage>
        <taxon>Archaea</taxon>
        <taxon>Methanobacteriati</taxon>
        <taxon>Methanobacteriota</taxon>
        <taxon>Stenosarchaea group</taxon>
        <taxon>Halobacteria</taxon>
        <taxon>Halobacteriales</taxon>
        <taxon>Halobacteriaceae</taxon>
        <taxon>Halobacterium</taxon>
    </lineage>
</organism>
<evidence type="ECO:0008006" key="4">
    <source>
        <dbReference type="Google" id="ProtNLM"/>
    </source>
</evidence>
<gene>
    <name evidence="2" type="ORF">HHUB_4341</name>
</gene>